<sequence length="342" mass="39708">MATPKEEGPKSNETWNDIKSMLDEPDVKKLFTTQQLSDQDAVKNNRVAIYNGLKNDDDLRKKGYSYKFAAWVLDELKLNDEELKSDQTKIDSNHGVTYLGDIKPMFTDCDQWNMKTKRGLDLHDYTAVVKNYGPIYGKVKNRSMPMGGPKWSDIQINMLPAWKYEGYKDSSPQAKNNTDVMSYMEPYFPEYKIDGVQANENNLKEALDQNKNFDGLTFDFHIKPMFALGHRDKMFDVTSGHIDLHDFVSVNEEKVNILFKLTLPNIMKSGKKRMPQRNPWPKKNIYLFYAWAKQGETSKKGVTSTIKDEYNPNDLENPKTDLGKMHSYYVYYRDLPDIHKDS</sequence>
<proteinExistence type="predicted"/>
<evidence type="ECO:0000313" key="2">
    <source>
        <dbReference type="Proteomes" id="UP000789396"/>
    </source>
</evidence>
<evidence type="ECO:0000313" key="1">
    <source>
        <dbReference type="EMBL" id="CAG8653799.1"/>
    </source>
</evidence>
<gene>
    <name evidence="1" type="ORF">RFULGI_LOCUS8572</name>
</gene>
<accession>A0A9N9H3E7</accession>
<name>A0A9N9H3E7_9GLOM</name>
<comment type="caution">
    <text evidence="1">The sequence shown here is derived from an EMBL/GenBank/DDBJ whole genome shotgun (WGS) entry which is preliminary data.</text>
</comment>
<protein>
    <submittedName>
        <fullName evidence="1">17657_t:CDS:1</fullName>
    </submittedName>
</protein>
<dbReference type="EMBL" id="CAJVPZ010014012">
    <property type="protein sequence ID" value="CAG8653799.1"/>
    <property type="molecule type" value="Genomic_DNA"/>
</dbReference>
<keyword evidence="2" id="KW-1185">Reference proteome</keyword>
<organism evidence="1 2">
    <name type="scientific">Racocetra fulgida</name>
    <dbReference type="NCBI Taxonomy" id="60492"/>
    <lineage>
        <taxon>Eukaryota</taxon>
        <taxon>Fungi</taxon>
        <taxon>Fungi incertae sedis</taxon>
        <taxon>Mucoromycota</taxon>
        <taxon>Glomeromycotina</taxon>
        <taxon>Glomeromycetes</taxon>
        <taxon>Diversisporales</taxon>
        <taxon>Gigasporaceae</taxon>
        <taxon>Racocetra</taxon>
    </lineage>
</organism>
<dbReference type="Proteomes" id="UP000789396">
    <property type="component" value="Unassembled WGS sequence"/>
</dbReference>
<dbReference type="OrthoDB" id="10426838at2759"/>
<reference evidence="1" key="1">
    <citation type="submission" date="2021-06" db="EMBL/GenBank/DDBJ databases">
        <authorList>
            <person name="Kallberg Y."/>
            <person name="Tangrot J."/>
            <person name="Rosling A."/>
        </authorList>
    </citation>
    <scope>NUCLEOTIDE SEQUENCE</scope>
    <source>
        <strain evidence="1">IN212</strain>
    </source>
</reference>
<dbReference type="AlphaFoldDB" id="A0A9N9H3E7"/>